<keyword evidence="7" id="KW-1185">Reference proteome</keyword>
<dbReference type="Pfam" id="PF00126">
    <property type="entry name" value="HTH_1"/>
    <property type="match status" value="1"/>
</dbReference>
<keyword evidence="3" id="KW-0238">DNA-binding</keyword>
<dbReference type="InterPro" id="IPR000847">
    <property type="entry name" value="LysR_HTH_N"/>
</dbReference>
<name>A0A4Q9GYR2_9BURK</name>
<dbReference type="GO" id="GO:0003700">
    <property type="term" value="F:DNA-binding transcription factor activity"/>
    <property type="evidence" value="ECO:0007669"/>
    <property type="project" value="InterPro"/>
</dbReference>
<dbReference type="EMBL" id="SIXI01000003">
    <property type="protein sequence ID" value="TBO31130.1"/>
    <property type="molecule type" value="Genomic_DNA"/>
</dbReference>
<keyword evidence="4" id="KW-0804">Transcription</keyword>
<proteinExistence type="inferred from homology"/>
<reference evidence="6 7" key="1">
    <citation type="submission" date="2019-02" db="EMBL/GenBank/DDBJ databases">
        <title>Aquabacterium sp. strain KMB7.</title>
        <authorList>
            <person name="Chen W.-M."/>
        </authorList>
    </citation>
    <scope>NUCLEOTIDE SEQUENCE [LARGE SCALE GENOMIC DNA]</scope>
    <source>
        <strain evidence="6 7">KMB7</strain>
    </source>
</reference>
<evidence type="ECO:0000256" key="1">
    <source>
        <dbReference type="ARBA" id="ARBA00009437"/>
    </source>
</evidence>
<dbReference type="OrthoDB" id="9785745at2"/>
<evidence type="ECO:0000259" key="5">
    <source>
        <dbReference type="PROSITE" id="PS50931"/>
    </source>
</evidence>
<evidence type="ECO:0000313" key="7">
    <source>
        <dbReference type="Proteomes" id="UP000292120"/>
    </source>
</evidence>
<dbReference type="Gene3D" id="1.10.10.10">
    <property type="entry name" value="Winged helix-like DNA-binding domain superfamily/Winged helix DNA-binding domain"/>
    <property type="match status" value="1"/>
</dbReference>
<dbReference type="SUPFAM" id="SSF53850">
    <property type="entry name" value="Periplasmic binding protein-like II"/>
    <property type="match status" value="1"/>
</dbReference>
<dbReference type="GO" id="GO:0000976">
    <property type="term" value="F:transcription cis-regulatory region binding"/>
    <property type="evidence" value="ECO:0007669"/>
    <property type="project" value="TreeGrafter"/>
</dbReference>
<accession>A0A4Q9GYR2</accession>
<dbReference type="PANTHER" id="PTHR30126:SF5">
    <property type="entry name" value="HTH-TYPE TRANSCRIPTIONAL ACTIVATOR CMPR"/>
    <property type="match status" value="1"/>
</dbReference>
<keyword evidence="2" id="KW-0805">Transcription regulation</keyword>
<dbReference type="PANTHER" id="PTHR30126">
    <property type="entry name" value="HTH-TYPE TRANSCRIPTIONAL REGULATOR"/>
    <property type="match status" value="1"/>
</dbReference>
<evidence type="ECO:0000256" key="4">
    <source>
        <dbReference type="ARBA" id="ARBA00023163"/>
    </source>
</evidence>
<dbReference type="InterPro" id="IPR036388">
    <property type="entry name" value="WH-like_DNA-bd_sf"/>
</dbReference>
<evidence type="ECO:0000313" key="6">
    <source>
        <dbReference type="EMBL" id="TBO31130.1"/>
    </source>
</evidence>
<dbReference type="Pfam" id="PF03466">
    <property type="entry name" value="LysR_substrate"/>
    <property type="match status" value="1"/>
</dbReference>
<evidence type="ECO:0000256" key="2">
    <source>
        <dbReference type="ARBA" id="ARBA00023015"/>
    </source>
</evidence>
<gene>
    <name evidence="6" type="ORF">EYS42_07715</name>
</gene>
<dbReference type="Proteomes" id="UP000292120">
    <property type="component" value="Unassembled WGS sequence"/>
</dbReference>
<comment type="caution">
    <text evidence="6">The sequence shown here is derived from an EMBL/GenBank/DDBJ whole genome shotgun (WGS) entry which is preliminary data.</text>
</comment>
<dbReference type="CDD" id="cd08419">
    <property type="entry name" value="PBP2_CbbR_RubisCO_like"/>
    <property type="match status" value="1"/>
</dbReference>
<organism evidence="6 7">
    <name type="scientific">Aquabacterium lacunae</name>
    <dbReference type="NCBI Taxonomy" id="2528630"/>
    <lineage>
        <taxon>Bacteria</taxon>
        <taxon>Pseudomonadati</taxon>
        <taxon>Pseudomonadota</taxon>
        <taxon>Betaproteobacteria</taxon>
        <taxon>Burkholderiales</taxon>
        <taxon>Aquabacterium</taxon>
    </lineage>
</organism>
<dbReference type="PROSITE" id="PS50931">
    <property type="entry name" value="HTH_LYSR"/>
    <property type="match status" value="1"/>
</dbReference>
<feature type="domain" description="HTH lysR-type" evidence="5">
    <location>
        <begin position="3"/>
        <end position="60"/>
    </location>
</feature>
<dbReference type="InterPro" id="IPR036390">
    <property type="entry name" value="WH_DNA-bd_sf"/>
</dbReference>
<comment type="similarity">
    <text evidence="1">Belongs to the LysR transcriptional regulatory family.</text>
</comment>
<sequence length="303" mass="33506">MNITFRQLRLVLALADTGSVTGAARAMHVTQPTASMQLKEVAESVGLPLYEVIGKRVHLTEAGQALARTARQMVTQWEAFEQQVDSMKGLTRGRLRVAVVSTAKYFVPRLLGGFCARYPDIDIALEVLNRDGVVQRLRENLDDVYIMSQPPHDLDLEDQVFMPNPIVVVAPLNHPLARKRGLSLSDLAQERFILREQGSGTRMSVDAHCKAQGFVPQVRLALGSNEAIREAVAAGLGLSVLSSHSLKRDPAQDGVAVLKVKGFPIESFWHVVHPQGKQLSPIAQVFHAHLLRQARRWRDQPVA</sequence>
<evidence type="ECO:0000256" key="3">
    <source>
        <dbReference type="ARBA" id="ARBA00023125"/>
    </source>
</evidence>
<dbReference type="InterPro" id="IPR005119">
    <property type="entry name" value="LysR_subst-bd"/>
</dbReference>
<dbReference type="AlphaFoldDB" id="A0A4Q9GYR2"/>
<protein>
    <submittedName>
        <fullName evidence="6">LysR family transcriptional regulator</fullName>
    </submittedName>
</protein>
<dbReference type="Gene3D" id="3.40.190.290">
    <property type="match status" value="1"/>
</dbReference>
<dbReference type="SUPFAM" id="SSF46785">
    <property type="entry name" value="Winged helix' DNA-binding domain"/>
    <property type="match status" value="1"/>
</dbReference>